<keyword evidence="2" id="KW-0004">4Fe-4S</keyword>
<dbReference type="InterPro" id="IPR007197">
    <property type="entry name" value="rSAM"/>
</dbReference>
<dbReference type="PANTHER" id="PTHR43020:SF2">
    <property type="entry name" value="MITOCHONDRIAL TRNA METHYLTHIOTRANSFERASE CDK5RAP1"/>
    <property type="match status" value="1"/>
</dbReference>
<dbReference type="InterPro" id="IPR002792">
    <property type="entry name" value="TRAM_dom"/>
</dbReference>
<keyword evidence="9" id="KW-0175">Coiled coil</keyword>
<feature type="coiled-coil region" evidence="9">
    <location>
        <begin position="121"/>
        <end position="148"/>
    </location>
</feature>
<dbReference type="Proteomes" id="UP000272192">
    <property type="component" value="Unassembled WGS sequence"/>
</dbReference>
<feature type="domain" description="Radical SAM core" evidence="11">
    <location>
        <begin position="1"/>
        <end position="141"/>
    </location>
</feature>
<dbReference type="SUPFAM" id="SSF102114">
    <property type="entry name" value="Radical SAM enzymes"/>
    <property type="match status" value="1"/>
</dbReference>
<dbReference type="Pfam" id="PF04055">
    <property type="entry name" value="Radical_SAM"/>
    <property type="match status" value="1"/>
</dbReference>
<evidence type="ECO:0000256" key="2">
    <source>
        <dbReference type="ARBA" id="ARBA00022485"/>
    </source>
</evidence>
<dbReference type="GO" id="GO:0005829">
    <property type="term" value="C:cytosol"/>
    <property type="evidence" value="ECO:0007669"/>
    <property type="project" value="TreeGrafter"/>
</dbReference>
<name>A0A7Z6SQQ0_HELPX</name>
<dbReference type="AlphaFoldDB" id="A0A7Z6SQQ0"/>
<dbReference type="GO" id="GO:0046872">
    <property type="term" value="F:metal ion binding"/>
    <property type="evidence" value="ECO:0007669"/>
    <property type="project" value="UniProtKB-KW"/>
</dbReference>
<keyword evidence="3" id="KW-0808">Transferase</keyword>
<evidence type="ECO:0000313" key="12">
    <source>
        <dbReference type="EMBL" id="RKU91185.1"/>
    </source>
</evidence>
<dbReference type="PROSITE" id="PS50926">
    <property type="entry name" value="TRAM"/>
    <property type="match status" value="1"/>
</dbReference>
<dbReference type="InterPro" id="IPR058240">
    <property type="entry name" value="rSAM_sf"/>
</dbReference>
<protein>
    <recommendedName>
        <fullName evidence="8">tRNA-2-methylthio-N(6)-dimethylallyladenosine synthase</fullName>
        <ecNumber evidence="8">2.8.4.3</ecNumber>
    </recommendedName>
</protein>
<organism evidence="12 13">
    <name type="scientific">Helicobacter pylori</name>
    <name type="common">Campylobacter pylori</name>
    <dbReference type="NCBI Taxonomy" id="210"/>
    <lineage>
        <taxon>Bacteria</taxon>
        <taxon>Pseudomonadati</taxon>
        <taxon>Campylobacterota</taxon>
        <taxon>Epsilonproteobacteria</taxon>
        <taxon>Campylobacterales</taxon>
        <taxon>Helicobacteraceae</taxon>
        <taxon>Helicobacter</taxon>
    </lineage>
</organism>
<evidence type="ECO:0000259" key="10">
    <source>
        <dbReference type="PROSITE" id="PS50926"/>
    </source>
</evidence>
<dbReference type="GO" id="GO:0051539">
    <property type="term" value="F:4 iron, 4 sulfur cluster binding"/>
    <property type="evidence" value="ECO:0007669"/>
    <property type="project" value="UniProtKB-KW"/>
</dbReference>
<keyword evidence="5" id="KW-0479">Metal-binding</keyword>
<keyword evidence="7" id="KW-0411">Iron-sulfur</keyword>
<comment type="caution">
    <text evidence="12">The sequence shown here is derived from an EMBL/GenBank/DDBJ whole genome shotgun (WGS) entry which is preliminary data.</text>
</comment>
<proteinExistence type="predicted"/>
<dbReference type="EMBL" id="QELB01000161">
    <property type="protein sequence ID" value="RKU91185.1"/>
    <property type="molecule type" value="Genomic_DNA"/>
</dbReference>
<evidence type="ECO:0000256" key="8">
    <source>
        <dbReference type="ARBA" id="ARBA00033765"/>
    </source>
</evidence>
<feature type="domain" description="TRAM" evidence="10">
    <location>
        <begin position="144"/>
        <end position="210"/>
    </location>
</feature>
<sequence length="211" mass="24248">MYISFNVDHNLLSTQVIRIKNPKVCKSIHMPLQSGSSAVLKMMRRGYSKEWFLNRVERLKALVPEVGISTDIIVGFPNESDKDFEDTMEVLEKVRFDTLYSFIYSPRPFTEAGAWKERVPLEVSSSRLERLQNRHKEILEEKAKLEVGKTHVVLVENRREMDDQIVGFEGRSDTGKFIEVACKEKRNPGELVRVEIISHSKGRLIAAIKGD</sequence>
<evidence type="ECO:0000259" key="11">
    <source>
        <dbReference type="PROSITE" id="PS51918"/>
    </source>
</evidence>
<keyword evidence="6" id="KW-0408">Iron</keyword>
<dbReference type="SMART" id="SM00729">
    <property type="entry name" value="Elp3"/>
    <property type="match status" value="1"/>
</dbReference>
<keyword evidence="4" id="KW-0949">S-adenosyl-L-methionine</keyword>
<reference evidence="12 13" key="1">
    <citation type="submission" date="2018-04" db="EMBL/GenBank/DDBJ databases">
        <title>Complete genome sequences of Helicobacter pylori.</title>
        <authorList>
            <person name="Palau M."/>
            <person name="Minana-Galbis D."/>
        </authorList>
    </citation>
    <scope>NUCLEOTIDE SEQUENCE [LARGE SCALE GENOMIC DNA]</scope>
    <source>
        <strain evidence="12 13">B518</strain>
    </source>
</reference>
<evidence type="ECO:0000256" key="4">
    <source>
        <dbReference type="ARBA" id="ARBA00022691"/>
    </source>
</evidence>
<dbReference type="InterPro" id="IPR023404">
    <property type="entry name" value="rSAM_horseshoe"/>
</dbReference>
<accession>A0A7Z6SQQ0</accession>
<dbReference type="InterPro" id="IPR006638">
    <property type="entry name" value="Elp3/MiaA/NifB-like_rSAM"/>
</dbReference>
<evidence type="ECO:0000256" key="6">
    <source>
        <dbReference type="ARBA" id="ARBA00023004"/>
    </source>
</evidence>
<dbReference type="GO" id="GO:0035597">
    <property type="term" value="F:tRNA-2-methylthio-N(6)-dimethylallyladenosine(37) synthase activity"/>
    <property type="evidence" value="ECO:0007669"/>
    <property type="project" value="UniProtKB-EC"/>
</dbReference>
<gene>
    <name evidence="12" type="ORF">DB721_09090</name>
</gene>
<dbReference type="PANTHER" id="PTHR43020">
    <property type="entry name" value="CDK5 REGULATORY SUBUNIT-ASSOCIATED PROTEIN 1"/>
    <property type="match status" value="1"/>
</dbReference>
<evidence type="ECO:0000256" key="5">
    <source>
        <dbReference type="ARBA" id="ARBA00022723"/>
    </source>
</evidence>
<evidence type="ECO:0000313" key="13">
    <source>
        <dbReference type="Proteomes" id="UP000272192"/>
    </source>
</evidence>
<comment type="function">
    <text evidence="1">Catalyzes the methylthiolation of N6-(dimethylallyl)adenosine (i(6)A), leading to the formation of 2-methylthio-N6-(dimethylallyl)adenosine (ms(2)i(6)A) at position 37 in tRNAs that read codons beginning with uridine.</text>
</comment>
<evidence type="ECO:0000256" key="7">
    <source>
        <dbReference type="ARBA" id="ARBA00023014"/>
    </source>
</evidence>
<dbReference type="EC" id="2.8.4.3" evidence="8"/>
<evidence type="ECO:0000256" key="9">
    <source>
        <dbReference type="SAM" id="Coils"/>
    </source>
</evidence>
<dbReference type="PROSITE" id="PS51918">
    <property type="entry name" value="RADICAL_SAM"/>
    <property type="match status" value="1"/>
</dbReference>
<evidence type="ECO:0000256" key="1">
    <source>
        <dbReference type="ARBA" id="ARBA00003234"/>
    </source>
</evidence>
<dbReference type="Gene3D" id="3.80.30.20">
    <property type="entry name" value="tm_1862 like domain"/>
    <property type="match status" value="1"/>
</dbReference>
<evidence type="ECO:0000256" key="3">
    <source>
        <dbReference type="ARBA" id="ARBA00022679"/>
    </source>
</evidence>